<evidence type="ECO:0000256" key="18">
    <source>
        <dbReference type="RuleBase" id="RU000579"/>
    </source>
</evidence>
<evidence type="ECO:0000256" key="16">
    <source>
        <dbReference type="PIRSR" id="PIRSR000098-1"/>
    </source>
</evidence>
<dbReference type="PANTHER" id="PTHR43331:SF1">
    <property type="entry name" value="HOMOSERINE DEHYDROGENASE"/>
    <property type="match status" value="1"/>
</dbReference>
<keyword evidence="10 17" id="KW-0521">NADP</keyword>
<evidence type="ECO:0000256" key="12">
    <source>
        <dbReference type="ARBA" id="ARBA00023027"/>
    </source>
</evidence>
<evidence type="ECO:0000256" key="8">
    <source>
        <dbReference type="ARBA" id="ARBA00022697"/>
    </source>
</evidence>
<dbReference type="AlphaFoldDB" id="A0A3G2R4D8"/>
<evidence type="ECO:0000313" key="21">
    <source>
        <dbReference type="EMBL" id="AYO30384.1"/>
    </source>
</evidence>
<evidence type="ECO:0000256" key="11">
    <source>
        <dbReference type="ARBA" id="ARBA00023002"/>
    </source>
</evidence>
<dbReference type="GO" id="GO:0009086">
    <property type="term" value="P:methionine biosynthetic process"/>
    <property type="evidence" value="ECO:0007669"/>
    <property type="project" value="UniProtKB-KW"/>
</dbReference>
<dbReference type="Pfam" id="PF03447">
    <property type="entry name" value="NAD_binding_3"/>
    <property type="match status" value="1"/>
</dbReference>
<evidence type="ECO:0000256" key="19">
    <source>
        <dbReference type="RuleBase" id="RU004171"/>
    </source>
</evidence>
<dbReference type="InterPro" id="IPR045865">
    <property type="entry name" value="ACT-like_dom_sf"/>
</dbReference>
<keyword evidence="7 18" id="KW-0028">Amino-acid biosynthesis</keyword>
<evidence type="ECO:0000313" key="22">
    <source>
        <dbReference type="Proteomes" id="UP000280960"/>
    </source>
</evidence>
<evidence type="ECO:0000256" key="14">
    <source>
        <dbReference type="ARBA" id="ARBA00023167"/>
    </source>
</evidence>
<evidence type="ECO:0000256" key="7">
    <source>
        <dbReference type="ARBA" id="ARBA00022605"/>
    </source>
</evidence>
<evidence type="ECO:0000256" key="4">
    <source>
        <dbReference type="ARBA" id="ARBA00006753"/>
    </source>
</evidence>
<dbReference type="Pfam" id="PF00742">
    <property type="entry name" value="Homoserine_dh"/>
    <property type="match status" value="1"/>
</dbReference>
<evidence type="ECO:0000256" key="10">
    <source>
        <dbReference type="ARBA" id="ARBA00022857"/>
    </source>
</evidence>
<dbReference type="SUPFAM" id="SSF55021">
    <property type="entry name" value="ACT-like"/>
    <property type="match status" value="1"/>
</dbReference>
<dbReference type="Gene3D" id="3.30.360.10">
    <property type="entry name" value="Dihydrodipicolinate Reductase, domain 2"/>
    <property type="match status" value="1"/>
</dbReference>
<dbReference type="Proteomes" id="UP000280960">
    <property type="component" value="Chromosome"/>
</dbReference>
<evidence type="ECO:0000256" key="2">
    <source>
        <dbReference type="ARBA" id="ARBA00005056"/>
    </source>
</evidence>
<evidence type="ECO:0000259" key="20">
    <source>
        <dbReference type="PROSITE" id="PS51671"/>
    </source>
</evidence>
<dbReference type="InterPro" id="IPR002912">
    <property type="entry name" value="ACT_dom"/>
</dbReference>
<dbReference type="PIRSF" id="PIRSF000098">
    <property type="entry name" value="Homoser_dehydrog"/>
    <property type="match status" value="1"/>
</dbReference>
<accession>A0A3G2R4D8</accession>
<dbReference type="InterPro" id="IPR016204">
    <property type="entry name" value="HDH"/>
</dbReference>
<keyword evidence="8 18" id="KW-0791">Threonine biosynthesis</keyword>
<feature type="active site" description="Proton donor" evidence="16">
    <location>
        <position position="202"/>
    </location>
</feature>
<dbReference type="EC" id="1.1.1.3" evidence="5 18"/>
<keyword evidence="12" id="KW-0520">NAD</keyword>
<comment type="similarity">
    <text evidence="4 19">Belongs to the homoserine dehydrogenase family.</text>
</comment>
<dbReference type="CDD" id="cd04881">
    <property type="entry name" value="ACT_HSDH-Hom"/>
    <property type="match status" value="1"/>
</dbReference>
<feature type="binding site" evidence="17">
    <location>
        <begin position="7"/>
        <end position="14"/>
    </location>
    <ligand>
        <name>NADP(+)</name>
        <dbReference type="ChEBI" id="CHEBI:58349"/>
    </ligand>
</feature>
<dbReference type="InterPro" id="IPR036291">
    <property type="entry name" value="NAD(P)-bd_dom_sf"/>
</dbReference>
<dbReference type="SUPFAM" id="SSF55347">
    <property type="entry name" value="Glyceraldehyde-3-phosphate dehydrogenase-like, C-terminal domain"/>
    <property type="match status" value="1"/>
</dbReference>
<evidence type="ECO:0000256" key="13">
    <source>
        <dbReference type="ARBA" id="ARBA00023053"/>
    </source>
</evidence>
<dbReference type="GO" id="GO:0009088">
    <property type="term" value="P:threonine biosynthetic process"/>
    <property type="evidence" value="ECO:0007669"/>
    <property type="project" value="UniProtKB-UniPathway"/>
</dbReference>
<dbReference type="Gene3D" id="3.40.50.720">
    <property type="entry name" value="NAD(P)-binding Rossmann-like Domain"/>
    <property type="match status" value="1"/>
</dbReference>
<comment type="pathway">
    <text evidence="3 18">Amino-acid biosynthesis; L-methionine biosynthesis via de novo pathway; L-homoserine from L-aspartate: step 3/3.</text>
</comment>
<dbReference type="PROSITE" id="PS01042">
    <property type="entry name" value="HOMOSER_DHGENASE"/>
    <property type="match status" value="1"/>
</dbReference>
<keyword evidence="22" id="KW-1185">Reference proteome</keyword>
<dbReference type="InterPro" id="IPR005106">
    <property type="entry name" value="Asp/hSer_DH_NAD-bd"/>
</dbReference>
<evidence type="ECO:0000256" key="6">
    <source>
        <dbReference type="ARBA" id="ARBA00013376"/>
    </source>
</evidence>
<comment type="pathway">
    <text evidence="2 18">Amino-acid biosynthesis; L-threonine biosynthesis; L-threonine from L-aspartate: step 3/5.</text>
</comment>
<evidence type="ECO:0000256" key="5">
    <source>
        <dbReference type="ARBA" id="ARBA00013213"/>
    </source>
</evidence>
<dbReference type="FunFam" id="3.40.50.720:FF:000062">
    <property type="entry name" value="Homoserine dehydrogenase"/>
    <property type="match status" value="1"/>
</dbReference>
<dbReference type="UniPathway" id="UPA00050">
    <property type="reaction ID" value="UER00063"/>
</dbReference>
<dbReference type="SUPFAM" id="SSF51735">
    <property type="entry name" value="NAD(P)-binding Rossmann-fold domains"/>
    <property type="match status" value="1"/>
</dbReference>
<dbReference type="GO" id="GO:0046872">
    <property type="term" value="F:metal ion binding"/>
    <property type="evidence" value="ECO:0007669"/>
    <property type="project" value="UniProtKB-KW"/>
</dbReference>
<feature type="binding site" evidence="17">
    <location>
        <position position="187"/>
    </location>
    <ligand>
        <name>L-homoserine</name>
        <dbReference type="ChEBI" id="CHEBI:57476"/>
    </ligand>
</feature>
<dbReference type="InterPro" id="IPR001342">
    <property type="entry name" value="HDH_cat"/>
</dbReference>
<evidence type="ECO:0000256" key="17">
    <source>
        <dbReference type="PIRSR" id="PIRSR000098-2"/>
    </source>
</evidence>
<reference evidence="21 22" key="1">
    <citation type="submission" date="2018-10" db="EMBL/GenBank/DDBJ databases">
        <authorList>
            <person name="Zhang X."/>
        </authorList>
    </citation>
    <scope>NUCLEOTIDE SEQUENCE [LARGE SCALE GENOMIC DNA]</scope>
    <source>
        <strain evidence="21 22">SK-G1</strain>
    </source>
</reference>
<evidence type="ECO:0000256" key="1">
    <source>
        <dbReference type="ARBA" id="ARBA00001920"/>
    </source>
</evidence>
<dbReference type="NCBIfam" id="NF004976">
    <property type="entry name" value="PRK06349.1"/>
    <property type="match status" value="1"/>
</dbReference>
<feature type="domain" description="ACT" evidence="20">
    <location>
        <begin position="344"/>
        <end position="423"/>
    </location>
</feature>
<name>A0A3G2R4D8_9FIRM</name>
<dbReference type="EMBL" id="CP033169">
    <property type="protein sequence ID" value="AYO30384.1"/>
    <property type="molecule type" value="Genomic_DNA"/>
</dbReference>
<dbReference type="GO" id="GO:0050661">
    <property type="term" value="F:NADP binding"/>
    <property type="evidence" value="ECO:0007669"/>
    <property type="project" value="InterPro"/>
</dbReference>
<evidence type="ECO:0000256" key="15">
    <source>
        <dbReference type="ARBA" id="ARBA00048841"/>
    </source>
</evidence>
<keyword evidence="14 18" id="KW-0486">Methionine biosynthesis</keyword>
<evidence type="ECO:0000256" key="9">
    <source>
        <dbReference type="ARBA" id="ARBA00022723"/>
    </source>
</evidence>
<comment type="cofactor">
    <cofactor evidence="1">
        <name>a metal cation</name>
        <dbReference type="ChEBI" id="CHEBI:25213"/>
    </cofactor>
</comment>
<sequence length="423" mass="46058">MIQLGILGLGTVGSGVAELIQKNQETIAKRLGKNIEIKKVLVRDLRKKRPFIAEGKITDNPGDILEDSDISIVVELMGGEEPALTYIRQALASGKHVVTANKEVISKHGKELLDLAQKEGVNLFFEASVGGGIPIIRPMKQCLAANEIIKIMGILNGTTNYILTQMTEKNKSFGDALLEAQKEGYAESDPTADIKGSDAARKLAILSSIAFNTRITPDQVYTEGIDSVNLVDINYARELGYRVKLVAMGKRHSDEVEVLVAPMLLRERHPLAGVSGVFNAILVEGNAVGRVMFYGQGAGKMPTASAVVADIIDAVRSKNGNKIYCTCYDELNVMNPGLSTARFYLRLRVMDKPGVLSKISGAMGENQISLSQVFQKNTQNGTAEIVMVTYEVPFENLQNALDEIKAYRQVEEISSVIRVEGES</sequence>
<dbReference type="KEGG" id="bacg:D2962_06890"/>
<gene>
    <name evidence="21" type="ORF">D2962_06890</name>
</gene>
<dbReference type="Pfam" id="PF01842">
    <property type="entry name" value="ACT"/>
    <property type="match status" value="1"/>
</dbReference>
<dbReference type="UniPathway" id="UPA00051">
    <property type="reaction ID" value="UER00465"/>
</dbReference>
<comment type="catalytic activity">
    <reaction evidence="15">
        <text>L-homoserine + NADP(+) = L-aspartate 4-semialdehyde + NADPH + H(+)</text>
        <dbReference type="Rhea" id="RHEA:15761"/>
        <dbReference type="ChEBI" id="CHEBI:15378"/>
        <dbReference type="ChEBI" id="CHEBI:57476"/>
        <dbReference type="ChEBI" id="CHEBI:57783"/>
        <dbReference type="ChEBI" id="CHEBI:58349"/>
        <dbReference type="ChEBI" id="CHEBI:537519"/>
        <dbReference type="EC" id="1.1.1.3"/>
    </reaction>
    <physiologicalReaction direction="right-to-left" evidence="15">
        <dbReference type="Rhea" id="RHEA:15763"/>
    </physiologicalReaction>
</comment>
<keyword evidence="9" id="KW-0479">Metal-binding</keyword>
<keyword evidence="13" id="KW-0915">Sodium</keyword>
<dbReference type="FunFam" id="3.30.360.10:FF:000005">
    <property type="entry name" value="Homoserine dehydrogenase"/>
    <property type="match status" value="1"/>
</dbReference>
<protein>
    <recommendedName>
        <fullName evidence="6 18">Homoserine dehydrogenase</fullName>
        <ecNumber evidence="5 18">1.1.1.3</ecNumber>
    </recommendedName>
</protein>
<organism evidence="21 22">
    <name type="scientific">Biomaibacter acetigenes</name>
    <dbReference type="NCBI Taxonomy" id="2316383"/>
    <lineage>
        <taxon>Bacteria</taxon>
        <taxon>Bacillati</taxon>
        <taxon>Bacillota</taxon>
        <taxon>Clostridia</taxon>
        <taxon>Thermosediminibacterales</taxon>
        <taxon>Tepidanaerobacteraceae</taxon>
        <taxon>Biomaibacter</taxon>
    </lineage>
</organism>
<evidence type="ECO:0000256" key="3">
    <source>
        <dbReference type="ARBA" id="ARBA00005062"/>
    </source>
</evidence>
<dbReference type="Gene3D" id="3.30.70.260">
    <property type="match status" value="1"/>
</dbReference>
<dbReference type="InterPro" id="IPR019811">
    <property type="entry name" value="HDH_CS"/>
</dbReference>
<dbReference type="GO" id="GO:0004412">
    <property type="term" value="F:homoserine dehydrogenase activity"/>
    <property type="evidence" value="ECO:0007669"/>
    <property type="project" value="UniProtKB-EC"/>
</dbReference>
<proteinExistence type="inferred from homology"/>
<keyword evidence="11 18" id="KW-0560">Oxidoreductase</keyword>
<dbReference type="PANTHER" id="PTHR43331">
    <property type="entry name" value="HOMOSERINE DEHYDROGENASE"/>
    <property type="match status" value="1"/>
</dbReference>
<dbReference type="PROSITE" id="PS51671">
    <property type="entry name" value="ACT"/>
    <property type="match status" value="1"/>
</dbReference>
<feature type="binding site" evidence="17">
    <location>
        <position position="102"/>
    </location>
    <ligand>
        <name>NADPH</name>
        <dbReference type="ChEBI" id="CHEBI:57783"/>
    </ligand>
</feature>